<keyword evidence="1" id="KW-0472">Membrane</keyword>
<keyword evidence="3" id="KW-1185">Reference proteome</keyword>
<proteinExistence type="predicted"/>
<accession>A0A401WE66</accession>
<gene>
    <name evidence="2" type="ORF">GKJPGBOP_07329</name>
</gene>
<reference evidence="2 3" key="1">
    <citation type="submission" date="2018-11" db="EMBL/GenBank/DDBJ databases">
        <title>Whole genome sequence of Streptomyces paromomycinus NBRC 15454(T).</title>
        <authorList>
            <person name="Komaki H."/>
            <person name="Tamura T."/>
        </authorList>
    </citation>
    <scope>NUCLEOTIDE SEQUENCE [LARGE SCALE GENOMIC DNA]</scope>
    <source>
        <strain evidence="2 3">NBRC 15454</strain>
    </source>
</reference>
<feature type="transmembrane region" description="Helical" evidence="1">
    <location>
        <begin position="71"/>
        <end position="93"/>
    </location>
</feature>
<organism evidence="2 3">
    <name type="scientific">Streptomyces paromomycinus</name>
    <name type="common">Streptomyces rimosus subsp. paromomycinus</name>
    <dbReference type="NCBI Taxonomy" id="92743"/>
    <lineage>
        <taxon>Bacteria</taxon>
        <taxon>Bacillati</taxon>
        <taxon>Actinomycetota</taxon>
        <taxon>Actinomycetes</taxon>
        <taxon>Kitasatosporales</taxon>
        <taxon>Streptomycetaceae</taxon>
        <taxon>Streptomyces</taxon>
    </lineage>
</organism>
<comment type="caution">
    <text evidence="2">The sequence shown here is derived from an EMBL/GenBank/DDBJ whole genome shotgun (WGS) entry which is preliminary data.</text>
</comment>
<sequence>MFYKREVINVQVSRRILWVGAAAYPLHNIACVTTTELKPRLWLILKRVGPWGFGVCAVFMGMMLYSTGGRVALATLVGPLVLAGAAVLVISVLMRLTMAATRSTLHRLNIETAGAPYAVLTSPDKNLVAQISHSIMDAIDNPQAEFQFQVENFHVGDSIKQFGNQNTGKVTR</sequence>
<evidence type="ECO:0000313" key="3">
    <source>
        <dbReference type="Proteomes" id="UP000286746"/>
    </source>
</evidence>
<protein>
    <submittedName>
        <fullName evidence="2">Uncharacterized protein</fullName>
    </submittedName>
</protein>
<dbReference type="Pfam" id="PF19744">
    <property type="entry name" value="DUF6232"/>
    <property type="match status" value="1"/>
</dbReference>
<keyword evidence="1" id="KW-1133">Transmembrane helix</keyword>
<keyword evidence="1" id="KW-0812">Transmembrane</keyword>
<feature type="transmembrane region" description="Helical" evidence="1">
    <location>
        <begin position="48"/>
        <end position="65"/>
    </location>
</feature>
<dbReference type="EMBL" id="BHZD01000001">
    <property type="protein sequence ID" value="GCD47559.1"/>
    <property type="molecule type" value="Genomic_DNA"/>
</dbReference>
<evidence type="ECO:0000313" key="2">
    <source>
        <dbReference type="EMBL" id="GCD47559.1"/>
    </source>
</evidence>
<dbReference type="Proteomes" id="UP000286746">
    <property type="component" value="Unassembled WGS sequence"/>
</dbReference>
<dbReference type="AlphaFoldDB" id="A0A401WE66"/>
<name>A0A401WE66_STREY</name>
<dbReference type="InterPro" id="IPR045629">
    <property type="entry name" value="DUF6232"/>
</dbReference>
<evidence type="ECO:0000256" key="1">
    <source>
        <dbReference type="SAM" id="Phobius"/>
    </source>
</evidence>